<proteinExistence type="predicted"/>
<feature type="compositionally biased region" description="Acidic residues" evidence="1">
    <location>
        <begin position="275"/>
        <end position="297"/>
    </location>
</feature>
<dbReference type="OMA" id="WKGDVRD"/>
<dbReference type="AlphaFoldDB" id="D0NJ43"/>
<gene>
    <name evidence="2" type="ORF">PITG_12133</name>
</gene>
<name>D0NJ43_PHYIT</name>
<dbReference type="eggNOG" id="ENOG502RGXC">
    <property type="taxonomic scope" value="Eukaryota"/>
</dbReference>
<dbReference type="InParanoid" id="D0NJ43"/>
<dbReference type="RefSeq" id="XP_002900754.1">
    <property type="nucleotide sequence ID" value="XM_002900708.1"/>
</dbReference>
<dbReference type="OrthoDB" id="128368at2759"/>
<evidence type="ECO:0000313" key="3">
    <source>
        <dbReference type="Proteomes" id="UP000006643"/>
    </source>
</evidence>
<evidence type="ECO:0000313" key="2">
    <source>
        <dbReference type="EMBL" id="EEY59561.1"/>
    </source>
</evidence>
<dbReference type="EMBL" id="DS028141">
    <property type="protein sequence ID" value="EEY59561.1"/>
    <property type="molecule type" value="Genomic_DNA"/>
</dbReference>
<feature type="region of interest" description="Disordered" evidence="1">
    <location>
        <begin position="272"/>
        <end position="297"/>
    </location>
</feature>
<dbReference type="PANTHER" id="PTHR33939">
    <property type="entry name" value="PROTEIN CBG22215"/>
    <property type="match status" value="1"/>
</dbReference>
<dbReference type="InterPro" id="IPR036397">
    <property type="entry name" value="RNaseH_sf"/>
</dbReference>
<organism evidence="2 3">
    <name type="scientific">Phytophthora infestans (strain T30-4)</name>
    <name type="common">Potato late blight agent</name>
    <dbReference type="NCBI Taxonomy" id="403677"/>
    <lineage>
        <taxon>Eukaryota</taxon>
        <taxon>Sar</taxon>
        <taxon>Stramenopiles</taxon>
        <taxon>Oomycota</taxon>
        <taxon>Peronosporomycetes</taxon>
        <taxon>Peronosporales</taxon>
        <taxon>Peronosporaceae</taxon>
        <taxon>Phytophthora</taxon>
    </lineage>
</organism>
<dbReference type="GeneID" id="9473140"/>
<accession>D0NJ43</accession>
<dbReference type="GO" id="GO:0003676">
    <property type="term" value="F:nucleic acid binding"/>
    <property type="evidence" value="ECO:0007669"/>
    <property type="project" value="InterPro"/>
</dbReference>
<dbReference type="Proteomes" id="UP000006643">
    <property type="component" value="Unassembled WGS sequence"/>
</dbReference>
<dbReference type="KEGG" id="pif:PITG_12133"/>
<dbReference type="PANTHER" id="PTHR33939:SF1">
    <property type="entry name" value="DUF4371 DOMAIN-CONTAINING PROTEIN"/>
    <property type="match status" value="1"/>
</dbReference>
<keyword evidence="3" id="KW-1185">Reference proteome</keyword>
<dbReference type="HOGENOM" id="CLU_059777_0_0_1"/>
<reference evidence="3" key="1">
    <citation type="journal article" date="2009" name="Nature">
        <title>Genome sequence and analysis of the Irish potato famine pathogen Phytophthora infestans.</title>
        <authorList>
            <consortium name="The Broad Institute Genome Sequencing Platform"/>
            <person name="Haas B.J."/>
            <person name="Kamoun S."/>
            <person name="Zody M.C."/>
            <person name="Jiang R.H."/>
            <person name="Handsaker R.E."/>
            <person name="Cano L.M."/>
            <person name="Grabherr M."/>
            <person name="Kodira C.D."/>
            <person name="Raffaele S."/>
            <person name="Torto-Alalibo T."/>
            <person name="Bozkurt T.O."/>
            <person name="Ah-Fong A.M."/>
            <person name="Alvarado L."/>
            <person name="Anderson V.L."/>
            <person name="Armstrong M.R."/>
            <person name="Avrova A."/>
            <person name="Baxter L."/>
            <person name="Beynon J."/>
            <person name="Boevink P.C."/>
            <person name="Bollmann S.R."/>
            <person name="Bos J.I."/>
            <person name="Bulone V."/>
            <person name="Cai G."/>
            <person name="Cakir C."/>
            <person name="Carrington J.C."/>
            <person name="Chawner M."/>
            <person name="Conti L."/>
            <person name="Costanzo S."/>
            <person name="Ewan R."/>
            <person name="Fahlgren N."/>
            <person name="Fischbach M.A."/>
            <person name="Fugelstad J."/>
            <person name="Gilroy E.M."/>
            <person name="Gnerre S."/>
            <person name="Green P.J."/>
            <person name="Grenville-Briggs L.J."/>
            <person name="Griffith J."/>
            <person name="Grunwald N.J."/>
            <person name="Horn K."/>
            <person name="Horner N.R."/>
            <person name="Hu C.H."/>
            <person name="Huitema E."/>
            <person name="Jeong D.H."/>
            <person name="Jones A.M."/>
            <person name="Jones J.D."/>
            <person name="Jones R.W."/>
            <person name="Karlsson E.K."/>
            <person name="Kunjeti S.G."/>
            <person name="Lamour K."/>
            <person name="Liu Z."/>
            <person name="Ma L."/>
            <person name="Maclean D."/>
            <person name="Chibucos M.C."/>
            <person name="McDonald H."/>
            <person name="McWalters J."/>
            <person name="Meijer H.J."/>
            <person name="Morgan W."/>
            <person name="Morris P.F."/>
            <person name="Munro C.A."/>
            <person name="O'Neill K."/>
            <person name="Ospina-Giraldo M."/>
            <person name="Pinzon A."/>
            <person name="Pritchard L."/>
            <person name="Ramsahoye B."/>
            <person name="Ren Q."/>
            <person name="Restrepo S."/>
            <person name="Roy S."/>
            <person name="Sadanandom A."/>
            <person name="Savidor A."/>
            <person name="Schornack S."/>
            <person name="Schwartz D.C."/>
            <person name="Schumann U.D."/>
            <person name="Schwessinger B."/>
            <person name="Seyer L."/>
            <person name="Sharpe T."/>
            <person name="Silvar C."/>
            <person name="Song J."/>
            <person name="Studholme D.J."/>
            <person name="Sykes S."/>
            <person name="Thines M."/>
            <person name="van de Vondervoort P.J."/>
            <person name="Phuntumart V."/>
            <person name="Wawra S."/>
            <person name="Weide R."/>
            <person name="Win J."/>
            <person name="Young C."/>
            <person name="Zhou S."/>
            <person name="Fry W."/>
            <person name="Meyers B.C."/>
            <person name="van West P."/>
            <person name="Ristaino J."/>
            <person name="Govers F."/>
            <person name="Birch P.R."/>
            <person name="Whisson S.C."/>
            <person name="Judelson H.S."/>
            <person name="Nusbaum C."/>
        </authorList>
    </citation>
    <scope>NUCLEOTIDE SEQUENCE [LARGE SCALE GENOMIC DNA]</scope>
    <source>
        <strain evidence="3">T30-4</strain>
    </source>
</reference>
<dbReference type="Gene3D" id="3.30.420.10">
    <property type="entry name" value="Ribonuclease H-like superfamily/Ribonuclease H"/>
    <property type="match status" value="1"/>
</dbReference>
<evidence type="ECO:0000256" key="1">
    <source>
        <dbReference type="SAM" id="MobiDB-lite"/>
    </source>
</evidence>
<protein>
    <recommendedName>
        <fullName evidence="4">Tc1-like transposase DDE domain-containing protein</fullName>
    </recommendedName>
</protein>
<sequence>MVAGKKLTAAEKYLVVKTYEYIRGKKAASPQLWKGDVRDHVHEFCVGSKPSGRPRTFGESIQPLVRELVSELNSSGKPVAAPKLVKRLKEEHNINISVRSLRQSTANVAFRTQYLKKKISNLNRKEYPVRPEVYLDETFCNLNHTAQLSWVDKDKIWLEENEIWYDTSYTKAELMMLVRANKPKPIYRVTEIARPFGHLVYFTPPYHPELQPIELIWANIKGQIANNPASNMDELKNKINDGFASLTSSTWTKAYTHAQKYETRYMELADQYELVSEDEGDDQDSECAEDDEGSDSE</sequence>
<dbReference type="VEuPathDB" id="FungiDB:PITG_12133"/>
<evidence type="ECO:0008006" key="4">
    <source>
        <dbReference type="Google" id="ProtNLM"/>
    </source>
</evidence>